<keyword evidence="1" id="KW-0732">Signal</keyword>
<organism evidence="2">
    <name type="scientific">Pararge aegeria</name>
    <name type="common">speckled wood butterfly</name>
    <dbReference type="NCBI Taxonomy" id="116150"/>
    <lineage>
        <taxon>Eukaryota</taxon>
        <taxon>Metazoa</taxon>
        <taxon>Ecdysozoa</taxon>
        <taxon>Arthropoda</taxon>
        <taxon>Hexapoda</taxon>
        <taxon>Insecta</taxon>
        <taxon>Pterygota</taxon>
        <taxon>Neoptera</taxon>
        <taxon>Endopterygota</taxon>
        <taxon>Lepidoptera</taxon>
        <taxon>Glossata</taxon>
        <taxon>Ditrysia</taxon>
        <taxon>Papilionoidea</taxon>
        <taxon>Nymphalidae</taxon>
        <taxon>Satyrinae</taxon>
        <taxon>Satyrini</taxon>
        <taxon>Parargina</taxon>
        <taxon>Pararge</taxon>
    </lineage>
</organism>
<evidence type="ECO:0008006" key="3">
    <source>
        <dbReference type="Google" id="ProtNLM"/>
    </source>
</evidence>
<evidence type="ECO:0000256" key="1">
    <source>
        <dbReference type="SAM" id="SignalP"/>
    </source>
</evidence>
<sequence>MHIYLSFLNWTLWAILECLSLIHTLEAHLSVYQFPFSLCVGLPTGRNVKFYTIDSMSGDSWLDASLTTKNLD</sequence>
<proteinExistence type="predicted"/>
<accession>S4PSZ3</accession>
<evidence type="ECO:0000313" key="2">
    <source>
        <dbReference type="EMBL" id="JAA79622.1"/>
    </source>
</evidence>
<dbReference type="EMBL" id="GAIX01012938">
    <property type="protein sequence ID" value="JAA79622.1"/>
    <property type="molecule type" value="Transcribed_RNA"/>
</dbReference>
<feature type="signal peptide" evidence="1">
    <location>
        <begin position="1"/>
        <end position="27"/>
    </location>
</feature>
<dbReference type="AlphaFoldDB" id="S4PSZ3"/>
<reference evidence="2" key="2">
    <citation type="submission" date="2013-05" db="EMBL/GenBank/DDBJ databases">
        <authorList>
            <person name="Carter J.-M."/>
            <person name="Baker S.C."/>
            <person name="Pink R."/>
            <person name="Carter D.R.F."/>
            <person name="Collins A."/>
            <person name="Tomlin J."/>
            <person name="Gibbs M."/>
            <person name="Breuker C.J."/>
        </authorList>
    </citation>
    <scope>NUCLEOTIDE SEQUENCE</scope>
    <source>
        <tissue evidence="2">Ovary</tissue>
    </source>
</reference>
<feature type="chain" id="PRO_5004522217" description="Secreted protein" evidence="1">
    <location>
        <begin position="28"/>
        <end position="72"/>
    </location>
</feature>
<reference evidence="2" key="1">
    <citation type="journal article" date="2013" name="BMC Genomics">
        <title>Unscrambling butterfly oogenesis.</title>
        <authorList>
            <person name="Carter J.M."/>
            <person name="Baker S.C."/>
            <person name="Pink R."/>
            <person name="Carter D.R."/>
            <person name="Collins A."/>
            <person name="Tomlin J."/>
            <person name="Gibbs M."/>
            <person name="Breuker C.J."/>
        </authorList>
    </citation>
    <scope>NUCLEOTIDE SEQUENCE</scope>
    <source>
        <tissue evidence="2">Ovary</tissue>
    </source>
</reference>
<protein>
    <recommendedName>
        <fullName evidence="3">Secreted protein</fullName>
    </recommendedName>
</protein>
<name>S4PSZ3_9NEOP</name>